<accession>A0A075MQ45</accession>
<dbReference type="KEGG" id="nev:NTE_01227"/>
<dbReference type="HOGENOM" id="CLU_1615234_0_0_2"/>
<dbReference type="AlphaFoldDB" id="A0A075MQ45"/>
<evidence type="ECO:0000313" key="1">
    <source>
        <dbReference type="EMBL" id="AIF83298.1"/>
    </source>
</evidence>
<proteinExistence type="predicted"/>
<gene>
    <name evidence="1" type="ORF">NTE_01227</name>
</gene>
<dbReference type="RefSeq" id="WP_148700089.1">
    <property type="nucleotide sequence ID" value="NZ_CP007174.1"/>
</dbReference>
<organism evidence="1 2">
    <name type="scientific">Candidatus Nitrososphaera evergladensis SR1</name>
    <dbReference type="NCBI Taxonomy" id="1459636"/>
    <lineage>
        <taxon>Archaea</taxon>
        <taxon>Nitrososphaerota</taxon>
        <taxon>Nitrososphaeria</taxon>
        <taxon>Nitrososphaerales</taxon>
        <taxon>Nitrososphaeraceae</taxon>
        <taxon>Nitrososphaera</taxon>
    </lineage>
</organism>
<reference evidence="1 2" key="1">
    <citation type="journal article" date="2014" name="PLoS ONE">
        <title>Genome Sequence of Candidatus Nitrososphaera evergladensis from Group I.1b Enriched from Everglades Soil Reveals Novel Genomic Features of the Ammonia-Oxidizing Archaea.</title>
        <authorList>
            <person name="Zhalnina K.V."/>
            <person name="Dias R."/>
            <person name="Leonard M.T."/>
            <person name="Dorr de Quadros P."/>
            <person name="Camargo F.A."/>
            <person name="Drew J.C."/>
            <person name="Farmerie W.G."/>
            <person name="Daroub S.H."/>
            <person name="Triplett E.W."/>
        </authorList>
    </citation>
    <scope>NUCLEOTIDE SEQUENCE [LARGE SCALE GENOMIC DNA]</scope>
    <source>
        <strain evidence="1 2">SR1</strain>
    </source>
</reference>
<dbReference type="STRING" id="1459636.NTE_01227"/>
<dbReference type="Proteomes" id="UP000028194">
    <property type="component" value="Chromosome"/>
</dbReference>
<name>A0A075MQ45_9ARCH</name>
<evidence type="ECO:0000313" key="2">
    <source>
        <dbReference type="Proteomes" id="UP000028194"/>
    </source>
</evidence>
<sequence>MSPKILMYAIGVLAIASIACLPSVPVSKALAQESTEDDDNNVAEGQTRVHLADGSLALESGQEEIVSLDTGSDATPVYVVGTAVVEGGMVSIKLTDANGSSLSADGPTQVAIYPKEDPWSNYDGDVKDVMIPIRAGMEQLVFSAPSGAATITFDFDIVQEEAAG</sequence>
<dbReference type="GeneID" id="41597035"/>
<dbReference type="EMBL" id="CP007174">
    <property type="protein sequence ID" value="AIF83298.1"/>
    <property type="molecule type" value="Genomic_DNA"/>
</dbReference>
<protein>
    <submittedName>
        <fullName evidence="1">Uncharacterized protein</fullName>
    </submittedName>
</protein>
<dbReference type="PROSITE" id="PS51257">
    <property type="entry name" value="PROKAR_LIPOPROTEIN"/>
    <property type="match status" value="1"/>
</dbReference>
<keyword evidence="2" id="KW-1185">Reference proteome</keyword>